<dbReference type="PANTHER" id="PTHR21083">
    <property type="entry name" value="TWISTER"/>
    <property type="match status" value="1"/>
</dbReference>
<feature type="compositionally biased region" description="Acidic residues" evidence="2">
    <location>
        <begin position="78"/>
        <end position="90"/>
    </location>
</feature>
<evidence type="ECO:0000259" key="3">
    <source>
        <dbReference type="Pfam" id="PF18201"/>
    </source>
</evidence>
<dbReference type="InterPro" id="IPR041442">
    <property type="entry name" value="PIH1D1/2/3_CS-like"/>
</dbReference>
<feature type="non-terminal residue" evidence="4">
    <location>
        <position position="255"/>
    </location>
</feature>
<protein>
    <recommendedName>
        <fullName evidence="3">PIH1D1/2/3 CS-like domain-containing protein</fullName>
    </recommendedName>
</protein>
<dbReference type="Gene3D" id="2.60.40.790">
    <property type="match status" value="1"/>
</dbReference>
<feature type="compositionally biased region" description="Polar residues" evidence="2">
    <location>
        <begin position="108"/>
        <end position="125"/>
    </location>
</feature>
<dbReference type="InterPro" id="IPR008978">
    <property type="entry name" value="HSP20-like_chaperone"/>
</dbReference>
<sequence>YNIIQFCITHMCLKFSKSYRTVNAKLNIHSSVAIAITSGNKQICENLKSRNISQLKLVLQVKEIMDLQALNALSEMLQTEEQDSESDDDQPSSAVTKMGPGSIGPAKKQSTTVKPSNGPNPANKGNSKDIWDEDEVNAGQEFDDVHDPRPQPEYDIVYKQAVTSEDMFLGMGNKNPATSSCEDMVVKIKLPGTKASEMQLDVQTKFLDCRTSKFKLGLHLPHPVDEKSGKAKWNSDKCELEVTLKMNRDYDFINF</sequence>
<evidence type="ECO:0000313" key="4">
    <source>
        <dbReference type="EMBL" id="CAH1795544.1"/>
    </source>
</evidence>
<dbReference type="EMBL" id="CAIIXF020000009">
    <property type="protein sequence ID" value="CAH1795544.1"/>
    <property type="molecule type" value="Genomic_DNA"/>
</dbReference>
<name>A0A8S4PNN0_OWEFU</name>
<dbReference type="GO" id="GO:0005737">
    <property type="term" value="C:cytoplasm"/>
    <property type="evidence" value="ECO:0007669"/>
    <property type="project" value="TreeGrafter"/>
</dbReference>
<dbReference type="Proteomes" id="UP000749559">
    <property type="component" value="Unassembled WGS sequence"/>
</dbReference>
<evidence type="ECO:0000256" key="1">
    <source>
        <dbReference type="ARBA" id="ARBA00008511"/>
    </source>
</evidence>
<dbReference type="Pfam" id="PF18201">
    <property type="entry name" value="PIH1_CS"/>
    <property type="match status" value="1"/>
</dbReference>
<dbReference type="AlphaFoldDB" id="A0A8S4PNN0"/>
<organism evidence="4 5">
    <name type="scientific">Owenia fusiformis</name>
    <name type="common">Polychaete worm</name>
    <dbReference type="NCBI Taxonomy" id="6347"/>
    <lineage>
        <taxon>Eukaryota</taxon>
        <taxon>Metazoa</taxon>
        <taxon>Spiralia</taxon>
        <taxon>Lophotrochozoa</taxon>
        <taxon>Annelida</taxon>
        <taxon>Polychaeta</taxon>
        <taxon>Sedentaria</taxon>
        <taxon>Canalipalpata</taxon>
        <taxon>Sabellida</taxon>
        <taxon>Oweniida</taxon>
        <taxon>Oweniidae</taxon>
        <taxon>Owenia</taxon>
    </lineage>
</organism>
<reference evidence="4" key="1">
    <citation type="submission" date="2022-03" db="EMBL/GenBank/DDBJ databases">
        <authorList>
            <person name="Martin C."/>
        </authorList>
    </citation>
    <scope>NUCLEOTIDE SEQUENCE</scope>
</reference>
<dbReference type="GO" id="GO:0070286">
    <property type="term" value="P:axonemal dynein complex assembly"/>
    <property type="evidence" value="ECO:0007669"/>
    <property type="project" value="InterPro"/>
</dbReference>
<dbReference type="GO" id="GO:0045505">
    <property type="term" value="F:dynein intermediate chain binding"/>
    <property type="evidence" value="ECO:0007669"/>
    <property type="project" value="TreeGrafter"/>
</dbReference>
<dbReference type="OrthoDB" id="25887at2759"/>
<evidence type="ECO:0000256" key="2">
    <source>
        <dbReference type="SAM" id="MobiDB-lite"/>
    </source>
</evidence>
<accession>A0A8S4PNN0</accession>
<feature type="domain" description="PIH1D1/2/3 CS-like" evidence="3">
    <location>
        <begin position="151"/>
        <end position="245"/>
    </location>
</feature>
<feature type="region of interest" description="Disordered" evidence="2">
    <location>
        <begin position="77"/>
        <end position="130"/>
    </location>
</feature>
<comment type="similarity">
    <text evidence="1">Belongs to the PIH1 family.</text>
</comment>
<comment type="caution">
    <text evidence="4">The sequence shown here is derived from an EMBL/GenBank/DDBJ whole genome shotgun (WGS) entry which is preliminary data.</text>
</comment>
<dbReference type="PANTHER" id="PTHR21083:SF0">
    <property type="entry name" value="DYNEIN AXONEMAL ASSEMBLY FACTOR 6"/>
    <property type="match status" value="1"/>
</dbReference>
<dbReference type="GO" id="GO:0051087">
    <property type="term" value="F:protein-folding chaperone binding"/>
    <property type="evidence" value="ECO:0007669"/>
    <property type="project" value="InterPro"/>
</dbReference>
<dbReference type="SUPFAM" id="SSF49764">
    <property type="entry name" value="HSP20-like chaperones"/>
    <property type="match status" value="1"/>
</dbReference>
<dbReference type="InterPro" id="IPR026697">
    <property type="entry name" value="DNAAF6"/>
</dbReference>
<proteinExistence type="inferred from homology"/>
<gene>
    <name evidence="4" type="ORF">OFUS_LOCUS20071</name>
</gene>
<evidence type="ECO:0000313" key="5">
    <source>
        <dbReference type="Proteomes" id="UP000749559"/>
    </source>
</evidence>
<keyword evidence="5" id="KW-1185">Reference proteome</keyword>